<feature type="chain" id="PRO_5047176479" description="Chitooligosaccharide deacetylase" evidence="7">
    <location>
        <begin position="22"/>
        <end position="319"/>
    </location>
</feature>
<proteinExistence type="inferred from homology"/>
<evidence type="ECO:0000259" key="8">
    <source>
        <dbReference type="PROSITE" id="PS51677"/>
    </source>
</evidence>
<gene>
    <name evidence="9" type="ORF">O4G74_01750</name>
</gene>
<evidence type="ECO:0000256" key="5">
    <source>
        <dbReference type="ARBA" id="ARBA00022801"/>
    </source>
</evidence>
<keyword evidence="4" id="KW-0479">Metal-binding</keyword>
<evidence type="ECO:0000313" key="10">
    <source>
        <dbReference type="Proteomes" id="UP001083770"/>
    </source>
</evidence>
<keyword evidence="7" id="KW-0732">Signal</keyword>
<dbReference type="RefSeq" id="WP_269400948.1">
    <property type="nucleotide sequence ID" value="NZ_JAPWGW010000001.1"/>
</dbReference>
<protein>
    <recommendedName>
        <fullName evidence="3">Chitooligosaccharide deacetylase</fullName>
    </recommendedName>
    <alternativeName>
        <fullName evidence="6">Nodulation protein B</fullName>
    </alternativeName>
</protein>
<organism evidence="9 10">
    <name type="scientific">Henriciella marina</name>
    <dbReference type="NCBI Taxonomy" id="453851"/>
    <lineage>
        <taxon>Bacteria</taxon>
        <taxon>Pseudomonadati</taxon>
        <taxon>Pseudomonadota</taxon>
        <taxon>Alphaproteobacteria</taxon>
        <taxon>Hyphomonadales</taxon>
        <taxon>Hyphomonadaceae</taxon>
        <taxon>Henriciella</taxon>
    </lineage>
</organism>
<evidence type="ECO:0000256" key="6">
    <source>
        <dbReference type="ARBA" id="ARBA00032976"/>
    </source>
</evidence>
<comment type="caution">
    <text evidence="9">The sequence shown here is derived from an EMBL/GenBank/DDBJ whole genome shotgun (WGS) entry which is preliminary data.</text>
</comment>
<dbReference type="PROSITE" id="PS51677">
    <property type="entry name" value="NODB"/>
    <property type="match status" value="1"/>
</dbReference>
<feature type="signal peptide" evidence="7">
    <location>
        <begin position="1"/>
        <end position="21"/>
    </location>
</feature>
<reference evidence="9" key="1">
    <citation type="submission" date="2022-12" db="EMBL/GenBank/DDBJ databases">
        <title>Bacterial isolates from different developmental stages of Nematostella vectensis.</title>
        <authorList>
            <person name="Fraune S."/>
        </authorList>
    </citation>
    <scope>NUCLEOTIDE SEQUENCE</scope>
    <source>
        <strain evidence="9">G21632-S1</strain>
    </source>
</reference>
<dbReference type="InterPro" id="IPR011330">
    <property type="entry name" value="Glyco_hydro/deAcase_b/a-brl"/>
</dbReference>
<dbReference type="InterPro" id="IPR002509">
    <property type="entry name" value="NODB_dom"/>
</dbReference>
<evidence type="ECO:0000256" key="2">
    <source>
        <dbReference type="ARBA" id="ARBA00010973"/>
    </source>
</evidence>
<name>A0ABT4LQY9_9PROT</name>
<sequence length="319" mass="34851">MLRYIWLTVALAWLASAASTAQEAASSVPDTERRIAITIDDAPLGPGAKGNWDRAGALIEGLNAAGVQAIFFVTTDGFEELEDGKARVERYADAGHLIANHTHSHPWLYQVEADDFLSDIDRAEAHLEGLENRRLRFRYPFLDQGRRDSDKRQSVWDGLDARGLGDGYVTVDTYDWHLDRQWRQAVAEDASVDEAALSDVYVAMIVEAAEHAASLAETWLDNQPVHTLLLHENDAAASFLPAAIKGLRGAGWTIVTPDEAYARPLPRPALTTGFTGMGRVAALAWERGARGEGTFDHWSASESGIEERLASEGAVTAVD</sequence>
<dbReference type="SUPFAM" id="SSF88713">
    <property type="entry name" value="Glycoside hydrolase/deacetylase"/>
    <property type="match status" value="1"/>
</dbReference>
<evidence type="ECO:0000256" key="7">
    <source>
        <dbReference type="SAM" id="SignalP"/>
    </source>
</evidence>
<accession>A0ABT4LQY9</accession>
<evidence type="ECO:0000256" key="1">
    <source>
        <dbReference type="ARBA" id="ARBA00003236"/>
    </source>
</evidence>
<comment type="similarity">
    <text evidence="2">Belongs to the polysaccharide deacetylase family.</text>
</comment>
<evidence type="ECO:0000313" key="9">
    <source>
        <dbReference type="EMBL" id="MCZ4296771.1"/>
    </source>
</evidence>
<dbReference type="PANTHER" id="PTHR10587:SF133">
    <property type="entry name" value="CHITIN DEACETYLASE 1-RELATED"/>
    <property type="match status" value="1"/>
</dbReference>
<evidence type="ECO:0000256" key="4">
    <source>
        <dbReference type="ARBA" id="ARBA00022723"/>
    </source>
</evidence>
<dbReference type="EMBL" id="JAPWGW010000001">
    <property type="protein sequence ID" value="MCZ4296771.1"/>
    <property type="molecule type" value="Genomic_DNA"/>
</dbReference>
<dbReference type="Proteomes" id="UP001083770">
    <property type="component" value="Unassembled WGS sequence"/>
</dbReference>
<keyword evidence="10" id="KW-1185">Reference proteome</keyword>
<dbReference type="InterPro" id="IPR050248">
    <property type="entry name" value="Polysacc_deacetylase_ArnD"/>
</dbReference>
<comment type="function">
    <text evidence="1">Is involved in generating a small heat-stable compound (Nod), an acylated oligomer of N-acetylglucosamine, that stimulates mitosis in various plant protoplasts.</text>
</comment>
<evidence type="ECO:0000256" key="3">
    <source>
        <dbReference type="ARBA" id="ARBA00020071"/>
    </source>
</evidence>
<dbReference type="Pfam" id="PF01522">
    <property type="entry name" value="Polysacc_deac_1"/>
    <property type="match status" value="1"/>
</dbReference>
<dbReference type="PANTHER" id="PTHR10587">
    <property type="entry name" value="GLYCOSYL TRANSFERASE-RELATED"/>
    <property type="match status" value="1"/>
</dbReference>
<keyword evidence="5" id="KW-0378">Hydrolase</keyword>
<feature type="domain" description="NodB homology" evidence="8">
    <location>
        <begin position="33"/>
        <end position="255"/>
    </location>
</feature>
<dbReference type="Gene3D" id="3.20.20.370">
    <property type="entry name" value="Glycoside hydrolase/deacetylase"/>
    <property type="match status" value="1"/>
</dbReference>